<keyword evidence="1" id="KW-0805">Transcription regulation</keyword>
<dbReference type="PANTHER" id="PTHR30055">
    <property type="entry name" value="HTH-TYPE TRANSCRIPTIONAL REGULATOR RUTR"/>
    <property type="match status" value="1"/>
</dbReference>
<dbReference type="Proteomes" id="UP001500635">
    <property type="component" value="Unassembled WGS sequence"/>
</dbReference>
<dbReference type="Pfam" id="PF21597">
    <property type="entry name" value="TetR_C_43"/>
    <property type="match status" value="1"/>
</dbReference>
<accession>A0ABP8K3U4</accession>
<dbReference type="InterPro" id="IPR049445">
    <property type="entry name" value="TetR_SbtR-like_C"/>
</dbReference>
<gene>
    <name evidence="6" type="ORF">GCM10023147_38630</name>
</gene>
<dbReference type="InterPro" id="IPR001647">
    <property type="entry name" value="HTH_TetR"/>
</dbReference>
<evidence type="ECO:0000259" key="5">
    <source>
        <dbReference type="PROSITE" id="PS50977"/>
    </source>
</evidence>
<dbReference type="InterPro" id="IPR036271">
    <property type="entry name" value="Tet_transcr_reg_TetR-rel_C_sf"/>
</dbReference>
<dbReference type="PANTHER" id="PTHR30055:SF234">
    <property type="entry name" value="HTH-TYPE TRANSCRIPTIONAL REGULATOR BETI"/>
    <property type="match status" value="1"/>
</dbReference>
<comment type="caution">
    <text evidence="6">The sequence shown here is derived from an EMBL/GenBank/DDBJ whole genome shotgun (WGS) entry which is preliminary data.</text>
</comment>
<keyword evidence="2 4" id="KW-0238">DNA-binding</keyword>
<dbReference type="EMBL" id="BAABFR010000077">
    <property type="protein sequence ID" value="GAA4400193.1"/>
    <property type="molecule type" value="Genomic_DNA"/>
</dbReference>
<evidence type="ECO:0000313" key="6">
    <source>
        <dbReference type="EMBL" id="GAA4400193.1"/>
    </source>
</evidence>
<evidence type="ECO:0000256" key="2">
    <source>
        <dbReference type="ARBA" id="ARBA00023125"/>
    </source>
</evidence>
<keyword evidence="7" id="KW-1185">Reference proteome</keyword>
<proteinExistence type="predicted"/>
<dbReference type="Gene3D" id="1.10.357.10">
    <property type="entry name" value="Tetracycline Repressor, domain 2"/>
    <property type="match status" value="1"/>
</dbReference>
<evidence type="ECO:0000256" key="4">
    <source>
        <dbReference type="PROSITE-ProRule" id="PRU00335"/>
    </source>
</evidence>
<dbReference type="PRINTS" id="PR00455">
    <property type="entry name" value="HTHTETR"/>
</dbReference>
<feature type="domain" description="HTH tetR-type" evidence="5">
    <location>
        <begin position="6"/>
        <end position="65"/>
    </location>
</feature>
<dbReference type="InterPro" id="IPR009057">
    <property type="entry name" value="Homeodomain-like_sf"/>
</dbReference>
<reference evidence="7" key="1">
    <citation type="journal article" date="2019" name="Int. J. Syst. Evol. Microbiol.">
        <title>The Global Catalogue of Microorganisms (GCM) 10K type strain sequencing project: providing services to taxonomists for standard genome sequencing and annotation.</title>
        <authorList>
            <consortium name="The Broad Institute Genomics Platform"/>
            <consortium name="The Broad Institute Genome Sequencing Center for Infectious Disease"/>
            <person name="Wu L."/>
            <person name="Ma J."/>
        </authorList>
    </citation>
    <scope>NUCLEOTIDE SEQUENCE [LARGE SCALE GENOMIC DNA]</scope>
    <source>
        <strain evidence="7">JCM 17688</strain>
    </source>
</reference>
<evidence type="ECO:0000256" key="3">
    <source>
        <dbReference type="ARBA" id="ARBA00023163"/>
    </source>
</evidence>
<dbReference type="SUPFAM" id="SSF46689">
    <property type="entry name" value="Homeodomain-like"/>
    <property type="match status" value="1"/>
</dbReference>
<dbReference type="InterPro" id="IPR050109">
    <property type="entry name" value="HTH-type_TetR-like_transc_reg"/>
</dbReference>
<protein>
    <submittedName>
        <fullName evidence="6">TetR/AcrR family transcriptional regulator</fullName>
    </submittedName>
</protein>
<dbReference type="PROSITE" id="PS50977">
    <property type="entry name" value="HTH_TETR_2"/>
    <property type="match status" value="1"/>
</dbReference>
<dbReference type="SUPFAM" id="SSF48498">
    <property type="entry name" value="Tetracyclin repressor-like, C-terminal domain"/>
    <property type="match status" value="1"/>
</dbReference>
<evidence type="ECO:0000313" key="7">
    <source>
        <dbReference type="Proteomes" id="UP001500635"/>
    </source>
</evidence>
<dbReference type="Pfam" id="PF00440">
    <property type="entry name" value="TetR_N"/>
    <property type="match status" value="1"/>
</dbReference>
<organism evidence="6 7">
    <name type="scientific">Tsukamurella soli</name>
    <dbReference type="NCBI Taxonomy" id="644556"/>
    <lineage>
        <taxon>Bacteria</taxon>
        <taxon>Bacillati</taxon>
        <taxon>Actinomycetota</taxon>
        <taxon>Actinomycetes</taxon>
        <taxon>Mycobacteriales</taxon>
        <taxon>Tsukamurellaceae</taxon>
        <taxon>Tsukamurella</taxon>
    </lineage>
</organism>
<evidence type="ECO:0000256" key="1">
    <source>
        <dbReference type="ARBA" id="ARBA00023015"/>
    </source>
</evidence>
<name>A0ABP8K3U4_9ACTN</name>
<sequence length="209" mass="22922">MRADAARNRRRIVVAARELFAERGLDVTLDDVAAHAGVGVGTVYRRFANRDELVEAVFVDHIREVTERIESDIADVGPWDALALLLNAVGEFVADDRGLATLLTSVDHSAPVLEEAKQAVSRLVEGVYGRAREAGVIRDELVETDFFGIVCMISAISEATESVAPGAWRRYMELLLDGIRADGPRVPLAVPALTAEQIQELDSRKHVRH</sequence>
<keyword evidence="3" id="KW-0804">Transcription</keyword>
<feature type="DNA-binding region" description="H-T-H motif" evidence="4">
    <location>
        <begin position="28"/>
        <end position="47"/>
    </location>
</feature>